<dbReference type="AlphaFoldDB" id="A0A7S3A391"/>
<keyword evidence="1" id="KW-1133">Transmembrane helix</keyword>
<protein>
    <submittedName>
        <fullName evidence="2">Uncharacterized protein</fullName>
    </submittedName>
</protein>
<accession>A0A7S3A391</accession>
<evidence type="ECO:0000256" key="1">
    <source>
        <dbReference type="SAM" id="Phobius"/>
    </source>
</evidence>
<keyword evidence="1" id="KW-0812">Transmembrane</keyword>
<sequence>MIVFSLLKQKLDLLSLQKKQLLLVGNPPSGMHLPISLTLPQYLSTFSGMLFFPKRVLCLLLLRSTSHAIFIAFIARILAGLFIPGFGSGAGSSMALWSGPDGDEALRALGTDTP</sequence>
<gene>
    <name evidence="2" type="ORF">RMAR00112_LOCUS26320</name>
</gene>
<keyword evidence="1" id="KW-0472">Membrane</keyword>
<dbReference type="EMBL" id="HBHW01034129">
    <property type="protein sequence ID" value="CAE0058264.1"/>
    <property type="molecule type" value="Transcribed_RNA"/>
</dbReference>
<organism evidence="2">
    <name type="scientific">Rhodosorus marinus</name>
    <dbReference type="NCBI Taxonomy" id="101924"/>
    <lineage>
        <taxon>Eukaryota</taxon>
        <taxon>Rhodophyta</taxon>
        <taxon>Stylonematophyceae</taxon>
        <taxon>Stylonematales</taxon>
        <taxon>Stylonemataceae</taxon>
        <taxon>Rhodosorus</taxon>
    </lineage>
</organism>
<feature type="transmembrane region" description="Helical" evidence="1">
    <location>
        <begin position="69"/>
        <end position="87"/>
    </location>
</feature>
<proteinExistence type="predicted"/>
<evidence type="ECO:0000313" key="2">
    <source>
        <dbReference type="EMBL" id="CAE0058264.1"/>
    </source>
</evidence>
<name>A0A7S3A391_9RHOD</name>
<reference evidence="2" key="1">
    <citation type="submission" date="2021-01" db="EMBL/GenBank/DDBJ databases">
        <authorList>
            <person name="Corre E."/>
            <person name="Pelletier E."/>
            <person name="Niang G."/>
            <person name="Scheremetjew M."/>
            <person name="Finn R."/>
            <person name="Kale V."/>
            <person name="Holt S."/>
            <person name="Cochrane G."/>
            <person name="Meng A."/>
            <person name="Brown T."/>
            <person name="Cohen L."/>
        </authorList>
    </citation>
    <scope>NUCLEOTIDE SEQUENCE</scope>
    <source>
        <strain evidence="2">CCMP 769</strain>
    </source>
</reference>